<gene>
    <name evidence="12" type="ORF">SAMN05443575_1442</name>
</gene>
<feature type="domain" description="FtsK" evidence="11">
    <location>
        <begin position="452"/>
        <end position="652"/>
    </location>
</feature>
<feature type="domain" description="FtsK" evidence="11">
    <location>
        <begin position="1101"/>
        <end position="1284"/>
    </location>
</feature>
<evidence type="ECO:0000256" key="10">
    <source>
        <dbReference type="SAM" id="MobiDB-lite"/>
    </source>
</evidence>
<dbReference type="PANTHER" id="PTHR22683:SF1">
    <property type="entry name" value="TYPE VII SECRETION SYSTEM PROTEIN ESSC"/>
    <property type="match status" value="1"/>
</dbReference>
<keyword evidence="2" id="KW-1003">Cell membrane</keyword>
<sequence length="1318" mass="141143">MTTTVFRRPPRIEPPTVPTGDVVMQPPPELPRPDGNNAWLTALPALSGLGSVAYMFAGPANPITYVAGSMFLFSSLAMVGGSVLRSRTSNKGSANQSRTDYLRYLRRARGDVRQVAAAQRELALWRGPAPEQLWTITTGRRLWERRAGDDDFALLRVGTGPQNLVTPLVTGETGPVDDLDPLAATALRRFVLTHGVLPSAPMMIAARRLAAIRFSGDRDAARALCRSVVLQAAAFHAPEDLRIAVCTRDVDDGGWAWAKWLPHAQLPDETDNVGPVRLITPSVASLEAMLGSELTSRPRFNRSAAADPEVAHLLVVVDGGRAEDAELLLDDDGLQAVTVLDLDGAADDLVRAHGMHLVVDDGKLAQRVGDDLVWLGDADAVGAPLAEALARQLAGVRLDTAAAQGEDLGTADNTLPGLLGIADPARLDIERLWRNRPVRDRLRTPIGPAADGTVLELDIKESAQDGMGPHGLIIGATGSGKSELLRTLVLGMATTHPSEVLNLVLVDFKGGATFAGMADLPHVAAVITNLEDDLTMVDRMREALSGELNRRQEVLRAAGNLVSVRDYERARLQGTNLPPLPSLWIVVDEFSELLAQKPDFSELFVQIGRLGRSLGVHLLLASQRVDEGRLRGLESHLSYRIGLRTFSESESRAVLGVPDAYTLPSAPGHGFLKADTSGLRRFRAAYVSGAHRGTETDDGAGLLPGREVRPFTASYQPVYVPDDLADTAAAARHRDGTEESDADETTVLDVMVSQLVGRGAPAHQVWLPPLEEPETLDRLFDDLRVRDGRGFGAAPDSRPLAVPFGTIDLPFQQRRDPFVVDFAGASGNVAVVGGPRSGKSTLLRTIITALALRHTPAEVQFYCLDFSGGALFGLAELPHVGGVAGRQDAAVAHRMVAEVAAIVEAREGRFRDVGVDSMSGYRRARAEGRVDDPYGDVFLVVDGWAVLRQDYEDLETELTNLVGRALTYGVHVILSANRWLDLRLGLRDLVGGKLELKLGDALDSEIDRRAQQAVPAGRPGRGVTPGKLQYLAALPRIDGSQDDDDLGAGVADLVVTVRDAWDGPGAPAVRLLPARVTAEDLPADTADAADQVVLGIEGQRLQPVAFDPRQEQGLVVLGDGESGKTSLLRSIATQVTTIWQPSEAKIVLIDYRRSLLGEFSGDGVLAYAATAQQAVDAVAGLAEGFTKRLPGTDVTPEQLRTRSWWTGPEVYVLVDDYDLVASTQNPLLPLVDFLPQARDIGLHLVIARRAGGASRALVDPVVGRLRELGQPAVVLSAPRDEGALFGVRPGPQPAGRGTLVNRRFGTVPIQLLAADPPG</sequence>
<evidence type="ECO:0000256" key="6">
    <source>
        <dbReference type="ARBA" id="ARBA00022840"/>
    </source>
</evidence>
<keyword evidence="6 9" id="KW-0067">ATP-binding</keyword>
<keyword evidence="13" id="KW-1185">Reference proteome</keyword>
<keyword evidence="7" id="KW-1133">Transmembrane helix</keyword>
<feature type="domain" description="FtsK" evidence="11">
    <location>
        <begin position="815"/>
        <end position="1005"/>
    </location>
</feature>
<name>A0A1M5H9E3_9ACTN</name>
<keyword evidence="8" id="KW-0472">Membrane</keyword>
<feature type="binding site" evidence="9">
    <location>
        <begin position="833"/>
        <end position="840"/>
    </location>
    <ligand>
        <name>ATP</name>
        <dbReference type="ChEBI" id="CHEBI:30616"/>
    </ligand>
</feature>
<dbReference type="GO" id="GO:0005524">
    <property type="term" value="F:ATP binding"/>
    <property type="evidence" value="ECO:0007669"/>
    <property type="project" value="UniProtKB-UniRule"/>
</dbReference>
<evidence type="ECO:0000256" key="5">
    <source>
        <dbReference type="ARBA" id="ARBA00022741"/>
    </source>
</evidence>
<proteinExistence type="predicted"/>
<dbReference type="SMART" id="SM00382">
    <property type="entry name" value="AAA"/>
    <property type="match status" value="3"/>
</dbReference>
<dbReference type="GO" id="GO:0003677">
    <property type="term" value="F:DNA binding"/>
    <property type="evidence" value="ECO:0007669"/>
    <property type="project" value="InterPro"/>
</dbReference>
<evidence type="ECO:0000259" key="11">
    <source>
        <dbReference type="PROSITE" id="PS50901"/>
    </source>
</evidence>
<feature type="binding site" evidence="9">
    <location>
        <begin position="1118"/>
        <end position="1125"/>
    </location>
    <ligand>
        <name>ATP</name>
        <dbReference type="ChEBI" id="CHEBI:30616"/>
    </ligand>
</feature>
<dbReference type="InterPro" id="IPR027417">
    <property type="entry name" value="P-loop_NTPase"/>
</dbReference>
<dbReference type="InterPro" id="IPR003593">
    <property type="entry name" value="AAA+_ATPase"/>
</dbReference>
<dbReference type="PANTHER" id="PTHR22683">
    <property type="entry name" value="SPORULATION PROTEIN RELATED"/>
    <property type="match status" value="1"/>
</dbReference>
<dbReference type="InterPro" id="IPR002543">
    <property type="entry name" value="FtsK_dom"/>
</dbReference>
<evidence type="ECO:0000256" key="1">
    <source>
        <dbReference type="ARBA" id="ARBA00004651"/>
    </source>
</evidence>
<dbReference type="InterPro" id="IPR023836">
    <property type="entry name" value="EccCa-like_Actinobacteria"/>
</dbReference>
<feature type="region of interest" description="Disordered" evidence="10">
    <location>
        <begin position="1"/>
        <end position="30"/>
    </location>
</feature>
<dbReference type="EMBL" id="FQVU01000002">
    <property type="protein sequence ID" value="SHG12620.1"/>
    <property type="molecule type" value="Genomic_DNA"/>
</dbReference>
<feature type="binding site" evidence="9">
    <location>
        <begin position="475"/>
        <end position="482"/>
    </location>
    <ligand>
        <name>ATP</name>
        <dbReference type="ChEBI" id="CHEBI:30616"/>
    </ligand>
</feature>
<dbReference type="InterPro" id="IPR023837">
    <property type="entry name" value="EccCb-like_Actinobacteria"/>
</dbReference>
<dbReference type="STRING" id="1206085.SAMN05443575_1442"/>
<comment type="subcellular location">
    <subcellularLocation>
        <location evidence="1">Cell membrane</location>
        <topology evidence="1">Multi-pass membrane protein</topology>
    </subcellularLocation>
</comment>
<dbReference type="Gene3D" id="3.40.50.300">
    <property type="entry name" value="P-loop containing nucleotide triphosphate hydrolases"/>
    <property type="match status" value="3"/>
</dbReference>
<dbReference type="Pfam" id="PF01580">
    <property type="entry name" value="FtsK_SpoIIIE"/>
    <property type="match status" value="2"/>
</dbReference>
<dbReference type="Proteomes" id="UP000186132">
    <property type="component" value="Unassembled WGS sequence"/>
</dbReference>
<evidence type="ECO:0000313" key="13">
    <source>
        <dbReference type="Proteomes" id="UP000186132"/>
    </source>
</evidence>
<reference evidence="12 13" key="1">
    <citation type="submission" date="2016-11" db="EMBL/GenBank/DDBJ databases">
        <authorList>
            <person name="Jaros S."/>
            <person name="Januszkiewicz K."/>
            <person name="Wedrychowicz H."/>
        </authorList>
    </citation>
    <scope>NUCLEOTIDE SEQUENCE [LARGE SCALE GENOMIC DNA]</scope>
    <source>
        <strain evidence="12 13">DSM 45627</strain>
    </source>
</reference>
<dbReference type="NCBIfam" id="TIGR03925">
    <property type="entry name" value="T7SS_EccC_b"/>
    <property type="match status" value="1"/>
</dbReference>
<keyword evidence="4" id="KW-0677">Repeat</keyword>
<evidence type="ECO:0000256" key="3">
    <source>
        <dbReference type="ARBA" id="ARBA00022692"/>
    </source>
</evidence>
<accession>A0A1M5H9E3</accession>
<dbReference type="GO" id="GO:0005886">
    <property type="term" value="C:plasma membrane"/>
    <property type="evidence" value="ECO:0007669"/>
    <property type="project" value="UniProtKB-SubCell"/>
</dbReference>
<keyword evidence="5 9" id="KW-0547">Nucleotide-binding</keyword>
<protein>
    <submittedName>
        <fullName evidence="12">DNA segregation ATPase FtsK/SpoIIIE, S-DNA-T family</fullName>
    </submittedName>
</protein>
<evidence type="ECO:0000256" key="7">
    <source>
        <dbReference type="ARBA" id="ARBA00022989"/>
    </source>
</evidence>
<evidence type="ECO:0000313" key="12">
    <source>
        <dbReference type="EMBL" id="SHG12620.1"/>
    </source>
</evidence>
<evidence type="ECO:0000256" key="4">
    <source>
        <dbReference type="ARBA" id="ARBA00022737"/>
    </source>
</evidence>
<evidence type="ECO:0000256" key="9">
    <source>
        <dbReference type="PROSITE-ProRule" id="PRU00289"/>
    </source>
</evidence>
<dbReference type="NCBIfam" id="TIGR03924">
    <property type="entry name" value="T7SS_EccC_a"/>
    <property type="match status" value="1"/>
</dbReference>
<organism evidence="12 13">
    <name type="scientific">Jatrophihabitans endophyticus</name>
    <dbReference type="NCBI Taxonomy" id="1206085"/>
    <lineage>
        <taxon>Bacteria</taxon>
        <taxon>Bacillati</taxon>
        <taxon>Actinomycetota</taxon>
        <taxon>Actinomycetes</taxon>
        <taxon>Jatrophihabitantales</taxon>
        <taxon>Jatrophihabitantaceae</taxon>
        <taxon>Jatrophihabitans</taxon>
    </lineage>
</organism>
<keyword evidence="3" id="KW-0812">Transmembrane</keyword>
<dbReference type="InterPro" id="IPR050206">
    <property type="entry name" value="FtsK/SpoIIIE/SftA"/>
</dbReference>
<evidence type="ECO:0000256" key="8">
    <source>
        <dbReference type="ARBA" id="ARBA00023136"/>
    </source>
</evidence>
<dbReference type="SUPFAM" id="SSF52540">
    <property type="entry name" value="P-loop containing nucleoside triphosphate hydrolases"/>
    <property type="match status" value="3"/>
</dbReference>
<dbReference type="RefSeq" id="WP_073388086.1">
    <property type="nucleotide sequence ID" value="NZ_FQVU01000002.1"/>
</dbReference>
<evidence type="ECO:0000256" key="2">
    <source>
        <dbReference type="ARBA" id="ARBA00022475"/>
    </source>
</evidence>
<dbReference type="PROSITE" id="PS50901">
    <property type="entry name" value="FTSK"/>
    <property type="match status" value="3"/>
</dbReference>